<accession>A0A644Y332</accession>
<dbReference type="Pfam" id="PF19480">
    <property type="entry name" value="DUF6016"/>
    <property type="match status" value="1"/>
</dbReference>
<dbReference type="NCBIfam" id="TIGR04366">
    <property type="entry name" value="cupin_WbuC"/>
    <property type="match status" value="1"/>
</dbReference>
<feature type="domain" description="Cupin fold metalloprotein WbuC cupin" evidence="1">
    <location>
        <begin position="4"/>
        <end position="87"/>
    </location>
</feature>
<gene>
    <name evidence="2" type="ORF">SDC9_68863</name>
</gene>
<name>A0A644Y332_9ZZZZ</name>
<evidence type="ECO:0000313" key="2">
    <source>
        <dbReference type="EMBL" id="MPM22408.1"/>
    </source>
</evidence>
<dbReference type="InterPro" id="IPR011051">
    <property type="entry name" value="RmlC_Cupin_sf"/>
</dbReference>
<dbReference type="Gene3D" id="2.60.120.10">
    <property type="entry name" value="Jelly Rolls"/>
    <property type="match status" value="1"/>
</dbReference>
<dbReference type="AlphaFoldDB" id="A0A644Y332"/>
<dbReference type="CDD" id="cd07005">
    <property type="entry name" value="cupin_WbuC-like"/>
    <property type="match status" value="1"/>
</dbReference>
<dbReference type="InterPro" id="IPR046058">
    <property type="entry name" value="WbuC_cupin"/>
</dbReference>
<dbReference type="InterPro" id="IPR027565">
    <property type="entry name" value="Cupin_WbuC"/>
</dbReference>
<organism evidence="2">
    <name type="scientific">bioreactor metagenome</name>
    <dbReference type="NCBI Taxonomy" id="1076179"/>
    <lineage>
        <taxon>unclassified sequences</taxon>
        <taxon>metagenomes</taxon>
        <taxon>ecological metagenomes</taxon>
    </lineage>
</organism>
<proteinExistence type="predicted"/>
<comment type="caution">
    <text evidence="2">The sequence shown here is derived from an EMBL/GenBank/DDBJ whole genome shotgun (WGS) entry which is preliminary data.</text>
</comment>
<dbReference type="EMBL" id="VSSQ01003805">
    <property type="protein sequence ID" value="MPM22408.1"/>
    <property type="molecule type" value="Genomic_DNA"/>
</dbReference>
<protein>
    <recommendedName>
        <fullName evidence="1">Cupin fold metalloprotein WbuC cupin domain-containing protein</fullName>
    </recommendedName>
</protein>
<sequence length="163" mass="18581">MYKIDINTINDLSQKAKASDRRRMNLNIHKTEEDVMQRFLNAMEPGTYIRPHKHEMPHKRELFAVVRGEFLILEFDDEGNVSDTFILSHSTGNYAVEIDPAVYHTVIALKVSSVALEVKDGPYDPKDDKIFAEWAPEEGDNANAKTFLEKTLNGLGIVFPNIF</sequence>
<evidence type="ECO:0000259" key="1">
    <source>
        <dbReference type="Pfam" id="PF19480"/>
    </source>
</evidence>
<reference evidence="2" key="1">
    <citation type="submission" date="2019-08" db="EMBL/GenBank/DDBJ databases">
        <authorList>
            <person name="Kucharzyk K."/>
            <person name="Murdoch R.W."/>
            <person name="Higgins S."/>
            <person name="Loffler F."/>
        </authorList>
    </citation>
    <scope>NUCLEOTIDE SEQUENCE</scope>
</reference>
<dbReference type="SUPFAM" id="SSF51182">
    <property type="entry name" value="RmlC-like cupins"/>
    <property type="match status" value="1"/>
</dbReference>
<dbReference type="InterPro" id="IPR014710">
    <property type="entry name" value="RmlC-like_jellyroll"/>
</dbReference>